<gene>
    <name evidence="1" type="ORF">PtoMrB4_23610</name>
</gene>
<evidence type="ECO:0000313" key="1">
    <source>
        <dbReference type="EMBL" id="BCA28384.1"/>
    </source>
</evidence>
<dbReference type="GeneID" id="57397581"/>
<sequence length="296" mass="30254">MKHVGARTDPLDIACQVQLPRANLLVNSEFLINQRAFSGGALAAGSYGHDRWGAYNGGANYSVSGGVVTLASGTLCQVIESAGLSGQQVTVSVEDPTGPLTVTLGTGSSSVTGTISTGTGRRGVTLTVPAAALTGDLNVRLSGALSFKRPKVEVGGVATAWLPVPLRETQAACYRYYYQLAGADSAGAAFAPGGSSNNSLTMKAPIPVRMRAVPAVSTNLTYSSYVAGPVGSNQWSLAAAGVAFTSFSGTPNLLLEASPQVLTLYIYGATASPAPNQFGLGSSMWIRADAELPCTD</sequence>
<organism evidence="1 2">
    <name type="scientific">Metapseudomonas otitidis</name>
    <dbReference type="NCBI Taxonomy" id="319939"/>
    <lineage>
        <taxon>Bacteria</taxon>
        <taxon>Pseudomonadati</taxon>
        <taxon>Pseudomonadota</taxon>
        <taxon>Gammaproteobacteria</taxon>
        <taxon>Pseudomonadales</taxon>
        <taxon>Pseudomonadaceae</taxon>
        <taxon>Metapseudomonas</taxon>
    </lineage>
</organism>
<dbReference type="AlphaFoldDB" id="A0A679GQQ7"/>
<evidence type="ECO:0000313" key="2">
    <source>
        <dbReference type="Proteomes" id="UP000501237"/>
    </source>
</evidence>
<protein>
    <submittedName>
        <fullName evidence="1">Uncharacterized protein</fullName>
    </submittedName>
</protein>
<dbReference type="KEGG" id="poj:PtoMrB4_23610"/>
<accession>A0A679GQQ7</accession>
<reference evidence="1 2" key="1">
    <citation type="journal article" date="2020" name="Microbiol. Resour. Announc.">
        <title>Complete genome sequence of Pseudomonas otitidis strain MrB4, isolated from Lake Biwa in Japan.</title>
        <authorList>
            <person name="Miyazaki K."/>
            <person name="Hase E."/>
            <person name="Maruya T."/>
        </authorList>
    </citation>
    <scope>NUCLEOTIDE SEQUENCE [LARGE SCALE GENOMIC DNA]</scope>
    <source>
        <strain evidence="1 2">MrB4</strain>
    </source>
</reference>
<dbReference type="RefSeq" id="WP_172433373.1">
    <property type="nucleotide sequence ID" value="NZ_AP022642.1"/>
</dbReference>
<proteinExistence type="predicted"/>
<dbReference type="EMBL" id="AP022642">
    <property type="protein sequence ID" value="BCA28384.1"/>
    <property type="molecule type" value="Genomic_DNA"/>
</dbReference>
<dbReference type="Proteomes" id="UP000501237">
    <property type="component" value="Chromosome"/>
</dbReference>
<name>A0A679GQQ7_9GAMM</name>